<proteinExistence type="predicted"/>
<gene>
    <name evidence="1" type="ORF">ESZ26_08905</name>
    <name evidence="2" type="ORF">ESZ27_06525</name>
</gene>
<dbReference type="Proteomes" id="UP000321917">
    <property type="component" value="Unassembled WGS sequence"/>
</dbReference>
<organism evidence="2 4">
    <name type="scientific">Colwellia hornerae</name>
    <dbReference type="NCBI Taxonomy" id="89402"/>
    <lineage>
        <taxon>Bacteria</taxon>
        <taxon>Pseudomonadati</taxon>
        <taxon>Pseudomonadota</taxon>
        <taxon>Gammaproteobacteria</taxon>
        <taxon>Alteromonadales</taxon>
        <taxon>Colwelliaceae</taxon>
        <taxon>Colwellia</taxon>
    </lineage>
</organism>
<comment type="caution">
    <text evidence="2">The sequence shown here is derived from an EMBL/GenBank/DDBJ whole genome shotgun (WGS) entry which is preliminary data.</text>
</comment>
<protein>
    <recommendedName>
        <fullName evidence="5">Tetratricopeptide repeat protein</fullName>
    </recommendedName>
</protein>
<evidence type="ECO:0000313" key="3">
    <source>
        <dbReference type="Proteomes" id="UP000321525"/>
    </source>
</evidence>
<evidence type="ECO:0000313" key="1">
    <source>
        <dbReference type="EMBL" id="TWX60217.1"/>
    </source>
</evidence>
<keyword evidence="3" id="KW-1185">Reference proteome</keyword>
<dbReference type="RefSeq" id="WP_146799393.1">
    <property type="nucleotide sequence ID" value="NZ_VOLP01000011.1"/>
</dbReference>
<dbReference type="EMBL" id="VOLR01000010">
    <property type="protein sequence ID" value="TWX60217.1"/>
    <property type="molecule type" value="Genomic_DNA"/>
</dbReference>
<dbReference type="OrthoDB" id="5918373at2"/>
<name>A0A5C6QJY7_9GAMM</name>
<evidence type="ECO:0000313" key="2">
    <source>
        <dbReference type="EMBL" id="TWX68990.1"/>
    </source>
</evidence>
<dbReference type="AlphaFoldDB" id="A0A5C6QJY7"/>
<evidence type="ECO:0008006" key="5">
    <source>
        <dbReference type="Google" id="ProtNLM"/>
    </source>
</evidence>
<accession>A0A5C6QJY7</accession>
<dbReference type="Proteomes" id="UP000321525">
    <property type="component" value="Unassembled WGS sequence"/>
</dbReference>
<sequence length="144" mass="16622">MKNAQWQMLLKQGNDCFFNRQWQQAEFFYSEAYDLLAYGYKSNPLCSETMMAWICSCHNLSSLYEEIGKLTLSLRFLSVPHEYLKSVSQSEHASNDIKLLAFKGLSLTLPPLLVFRKNNPICDECVKEYGALNVPTDNLMLKLH</sequence>
<dbReference type="EMBL" id="VOLQ01000009">
    <property type="protein sequence ID" value="TWX68990.1"/>
    <property type="molecule type" value="Genomic_DNA"/>
</dbReference>
<evidence type="ECO:0000313" key="4">
    <source>
        <dbReference type="Proteomes" id="UP000321917"/>
    </source>
</evidence>
<reference evidence="2 4" key="1">
    <citation type="submission" date="2019-07" db="EMBL/GenBank/DDBJ databases">
        <title>Genomes of sea-ice associated Colwellia species.</title>
        <authorList>
            <person name="Bowman J.P."/>
        </authorList>
    </citation>
    <scope>NUCLEOTIDE SEQUENCE [LARGE SCALE GENOMIC DNA]</scope>
    <source>
        <strain evidence="1 3">ACAM 607</strain>
        <strain evidence="2 4">IC036</strain>
    </source>
</reference>